<name>A0ABP9J2V5_9ACTN</name>
<organism evidence="5 6">
    <name type="scientific">Streptomyces siamensis</name>
    <dbReference type="NCBI Taxonomy" id="1274986"/>
    <lineage>
        <taxon>Bacteria</taxon>
        <taxon>Bacillati</taxon>
        <taxon>Actinomycetota</taxon>
        <taxon>Actinomycetes</taxon>
        <taxon>Kitasatosporales</taxon>
        <taxon>Streptomycetaceae</taxon>
        <taxon>Streptomyces</taxon>
    </lineage>
</organism>
<dbReference type="RefSeq" id="WP_345651389.1">
    <property type="nucleotide sequence ID" value="NZ_BAABKB010000016.1"/>
</dbReference>
<evidence type="ECO:0000259" key="4">
    <source>
        <dbReference type="PROSITE" id="PS01124"/>
    </source>
</evidence>
<gene>
    <name evidence="5" type="ORF">GCM10023335_42720</name>
</gene>
<evidence type="ECO:0000256" key="3">
    <source>
        <dbReference type="ARBA" id="ARBA00023163"/>
    </source>
</evidence>
<evidence type="ECO:0000313" key="6">
    <source>
        <dbReference type="Proteomes" id="UP001501759"/>
    </source>
</evidence>
<proteinExistence type="predicted"/>
<feature type="domain" description="HTH araC/xylS-type" evidence="4">
    <location>
        <begin position="228"/>
        <end position="328"/>
    </location>
</feature>
<dbReference type="EMBL" id="BAABKB010000016">
    <property type="protein sequence ID" value="GAA5016733.1"/>
    <property type="molecule type" value="Genomic_DNA"/>
</dbReference>
<protein>
    <recommendedName>
        <fullName evidence="4">HTH araC/xylS-type domain-containing protein</fullName>
    </recommendedName>
</protein>
<dbReference type="PANTHER" id="PTHR46796:SF6">
    <property type="entry name" value="ARAC SUBFAMILY"/>
    <property type="match status" value="1"/>
</dbReference>
<evidence type="ECO:0000256" key="2">
    <source>
        <dbReference type="ARBA" id="ARBA00023125"/>
    </source>
</evidence>
<dbReference type="SUPFAM" id="SSF46689">
    <property type="entry name" value="Homeodomain-like"/>
    <property type="match status" value="1"/>
</dbReference>
<dbReference type="SMART" id="SM00342">
    <property type="entry name" value="HTH_ARAC"/>
    <property type="match status" value="1"/>
</dbReference>
<dbReference type="Proteomes" id="UP001501759">
    <property type="component" value="Unassembled WGS sequence"/>
</dbReference>
<keyword evidence="6" id="KW-1185">Reference proteome</keyword>
<evidence type="ECO:0000313" key="5">
    <source>
        <dbReference type="EMBL" id="GAA5016733.1"/>
    </source>
</evidence>
<keyword evidence="3" id="KW-0804">Transcription</keyword>
<keyword evidence="1" id="KW-0805">Transcription regulation</keyword>
<dbReference type="Pfam" id="PF12833">
    <property type="entry name" value="HTH_18"/>
    <property type="match status" value="1"/>
</dbReference>
<dbReference type="PANTHER" id="PTHR46796">
    <property type="entry name" value="HTH-TYPE TRANSCRIPTIONAL ACTIVATOR RHAS-RELATED"/>
    <property type="match status" value="1"/>
</dbReference>
<dbReference type="InterPro" id="IPR018060">
    <property type="entry name" value="HTH_AraC"/>
</dbReference>
<evidence type="ECO:0000256" key="1">
    <source>
        <dbReference type="ARBA" id="ARBA00023015"/>
    </source>
</evidence>
<comment type="caution">
    <text evidence="5">The sequence shown here is derived from an EMBL/GenBank/DDBJ whole genome shotgun (WGS) entry which is preliminary data.</text>
</comment>
<reference evidence="6" key="1">
    <citation type="journal article" date="2019" name="Int. J. Syst. Evol. Microbiol.">
        <title>The Global Catalogue of Microorganisms (GCM) 10K type strain sequencing project: providing services to taxonomists for standard genome sequencing and annotation.</title>
        <authorList>
            <consortium name="The Broad Institute Genomics Platform"/>
            <consortium name="The Broad Institute Genome Sequencing Center for Infectious Disease"/>
            <person name="Wu L."/>
            <person name="Ma J."/>
        </authorList>
    </citation>
    <scope>NUCLEOTIDE SEQUENCE [LARGE SCALE GENOMIC DNA]</scope>
    <source>
        <strain evidence="6">JCM 18409</strain>
    </source>
</reference>
<keyword evidence="2" id="KW-0238">DNA-binding</keyword>
<dbReference type="InterPro" id="IPR009057">
    <property type="entry name" value="Homeodomain-like_sf"/>
</dbReference>
<accession>A0ABP9J2V5</accession>
<dbReference type="InterPro" id="IPR050204">
    <property type="entry name" value="AraC_XylS_family_regulators"/>
</dbReference>
<dbReference type="Gene3D" id="1.10.10.60">
    <property type="entry name" value="Homeodomain-like"/>
    <property type="match status" value="1"/>
</dbReference>
<sequence>MEPATPLPSPKNSPLPLASLNIAPQPLEGARRLLHAWKPRIWRHCTGLCLPAYSGVRGFRFEAYGFVLRDLSYAHQHTDELTGVSGGGCAIDPVVLQYVLTGWIRFENRISAFTLEPGKLLIRDTAMPWRFAVGHATVSRWMTVPRPLLADHLGGSHLLRPYMLCDLADPQVRVLISYLETLRNGDAVHALCPAGRRAAQEAAVCLLGGVVTERGTTDAQQLGNAIVAVAKRTIERHLDDPSLSPAAIAAALGVSVRTLHRSFAAEGETPMAYLRRRRLDAARDELARAGAAARIADVAAHWEFSDASHFTRRFKEAYGTTPTTFLRNV</sequence>
<dbReference type="PROSITE" id="PS01124">
    <property type="entry name" value="HTH_ARAC_FAMILY_2"/>
    <property type="match status" value="1"/>
</dbReference>